<evidence type="ECO:0000313" key="1">
    <source>
        <dbReference type="EMBL" id="MER6906807.1"/>
    </source>
</evidence>
<evidence type="ECO:0000313" key="2">
    <source>
        <dbReference type="Proteomes" id="UP001490330"/>
    </source>
</evidence>
<comment type="caution">
    <text evidence="1">The sequence shown here is derived from an EMBL/GenBank/DDBJ whole genome shotgun (WGS) entry which is preliminary data.</text>
</comment>
<name>A0ABV1VJZ8_9ACTN</name>
<dbReference type="RefSeq" id="WP_350720766.1">
    <property type="nucleotide sequence ID" value="NZ_JBEPCO010000021.1"/>
</dbReference>
<protein>
    <submittedName>
        <fullName evidence="1">Uncharacterized protein</fullName>
    </submittedName>
</protein>
<reference evidence="1 2" key="1">
    <citation type="submission" date="2024-06" db="EMBL/GenBank/DDBJ databases">
        <title>The Natural Products Discovery Center: Release of the First 8490 Sequenced Strains for Exploring Actinobacteria Biosynthetic Diversity.</title>
        <authorList>
            <person name="Kalkreuter E."/>
            <person name="Kautsar S.A."/>
            <person name="Yang D."/>
            <person name="Bader C.D."/>
            <person name="Teijaro C.N."/>
            <person name="Fluegel L."/>
            <person name="Davis C.M."/>
            <person name="Simpson J.R."/>
            <person name="Lauterbach L."/>
            <person name="Steele A.D."/>
            <person name="Gui C."/>
            <person name="Meng S."/>
            <person name="Li G."/>
            <person name="Viehrig K."/>
            <person name="Ye F."/>
            <person name="Su P."/>
            <person name="Kiefer A.F."/>
            <person name="Nichols A."/>
            <person name="Cepeda A.J."/>
            <person name="Yan W."/>
            <person name="Fan B."/>
            <person name="Jiang Y."/>
            <person name="Adhikari A."/>
            <person name="Zheng C.-J."/>
            <person name="Schuster L."/>
            <person name="Cowan T.M."/>
            <person name="Smanski M.J."/>
            <person name="Chevrette M.G."/>
            <person name="De Carvalho L.P.S."/>
            <person name="Shen B."/>
        </authorList>
    </citation>
    <scope>NUCLEOTIDE SEQUENCE [LARGE SCALE GENOMIC DNA]</scope>
    <source>
        <strain evidence="1 2">NPDC000632</strain>
    </source>
</reference>
<accession>A0ABV1VJZ8</accession>
<gene>
    <name evidence="1" type="ORF">ABT322_24325</name>
</gene>
<sequence length="139" mass="15545">MRGSGQAEPRASHTVHQATSYVRSSPRTVLLPRWSRRPTPHSSTSDGPTWSWTARDESICYSVVVTVGTTSLAMAPSDIADGSHTRWWAFAPDGVTGDLRCHYPHLHQPQDHVWEFVVESRRSSPLLSNPFRLEAVIAR</sequence>
<organism evidence="1 2">
    <name type="scientific">Streptomyces flaveolus</name>
    <dbReference type="NCBI Taxonomy" id="67297"/>
    <lineage>
        <taxon>Bacteria</taxon>
        <taxon>Bacillati</taxon>
        <taxon>Actinomycetota</taxon>
        <taxon>Actinomycetes</taxon>
        <taxon>Kitasatosporales</taxon>
        <taxon>Streptomycetaceae</taxon>
        <taxon>Streptomyces</taxon>
    </lineage>
</organism>
<dbReference type="EMBL" id="JBEPCV010000025">
    <property type="protein sequence ID" value="MER6906807.1"/>
    <property type="molecule type" value="Genomic_DNA"/>
</dbReference>
<keyword evidence="2" id="KW-1185">Reference proteome</keyword>
<proteinExistence type="predicted"/>
<dbReference type="Proteomes" id="UP001490330">
    <property type="component" value="Unassembled WGS sequence"/>
</dbReference>